<dbReference type="PANTHER" id="PTHR10773:SF19">
    <property type="match status" value="1"/>
</dbReference>
<proteinExistence type="predicted"/>
<accession>A0ABM1MS56</accession>
<dbReference type="Proteomes" id="UP000695000">
    <property type="component" value="Unplaced"/>
</dbReference>
<sequence length="497" mass="57952">MVMKGKGKQSNSDDESNDLDATCNAVAEENVDTPDAGSSVTHGEEPNTALRRKVEQLDKVMRIVHKMKKSRDWKCDSTKPAREIKQRCSCNFKTIKCVVFNDEDGVQIFNKFWRMDWAKRKEFVESSIIQKTTARPRGKSNMSRRSFSFEYYLPKDDDELRVCKNMFISTLAGAHLNFNKNSNDPSCNSSCNIPDTSSFVSDDRPSRRKRQSVHELWDVNKMKKAREHGLEYIGKRKINGKWKFDPKPPREMKPRCSCSSLKKTVKCADFDEEDRIGIFNRFWSMNWGEKKVFVDLLMVQKRTAKPRERDESNVSRRSYSFEYYLPKGDEHLRVCKTMFINTLAAGSWMAGNWKKKLSSASNDTSSDQEGQFDCSMDDMDNHRTEVQLLECKEFFNTLEKVDSHYCRDGTIKLYLEPKWKSKESLYESYRDDWCLLKDADPASSSIFENVFEDENLSLFQVNTDECDICEGLEEDEMRREKENDVLMNVECICILEE</sequence>
<keyword evidence="2" id="KW-1185">Reference proteome</keyword>
<organism evidence="2 3">
    <name type="scientific">Nicrophorus vespilloides</name>
    <name type="common">Boreal carrion beetle</name>
    <dbReference type="NCBI Taxonomy" id="110193"/>
    <lineage>
        <taxon>Eukaryota</taxon>
        <taxon>Metazoa</taxon>
        <taxon>Ecdysozoa</taxon>
        <taxon>Arthropoda</taxon>
        <taxon>Hexapoda</taxon>
        <taxon>Insecta</taxon>
        <taxon>Pterygota</taxon>
        <taxon>Neoptera</taxon>
        <taxon>Endopterygota</taxon>
        <taxon>Coleoptera</taxon>
        <taxon>Polyphaga</taxon>
        <taxon>Staphyliniformia</taxon>
        <taxon>Silphidae</taxon>
        <taxon>Nicrophorinae</taxon>
        <taxon>Nicrophorus</taxon>
    </lineage>
</organism>
<name>A0ABM1MS56_NICVS</name>
<evidence type="ECO:0000313" key="2">
    <source>
        <dbReference type="Proteomes" id="UP000695000"/>
    </source>
</evidence>
<feature type="region of interest" description="Disordered" evidence="1">
    <location>
        <begin position="1"/>
        <end position="48"/>
    </location>
</feature>
<evidence type="ECO:0000313" key="4">
    <source>
        <dbReference type="RefSeq" id="XP_017777407.1"/>
    </source>
</evidence>
<dbReference type="GeneID" id="108563289"/>
<dbReference type="RefSeq" id="XP_017777407.1">
    <property type="nucleotide sequence ID" value="XM_017921918.1"/>
</dbReference>
<gene>
    <name evidence="3 4" type="primary">LOC108563289</name>
</gene>
<evidence type="ECO:0000256" key="1">
    <source>
        <dbReference type="SAM" id="MobiDB-lite"/>
    </source>
</evidence>
<evidence type="ECO:0000313" key="3">
    <source>
        <dbReference type="RefSeq" id="XP_017777406.1"/>
    </source>
</evidence>
<dbReference type="PANTHER" id="PTHR10773">
    <property type="entry name" value="DNA-DIRECTED RNA POLYMERASES I, II, AND III SUBUNIT RPABC2"/>
    <property type="match status" value="1"/>
</dbReference>
<protein>
    <submittedName>
        <fullName evidence="3 4">Uncharacterized protein LOC108563289</fullName>
    </submittedName>
</protein>
<reference evidence="3 4" key="1">
    <citation type="submission" date="2025-05" db="UniProtKB">
        <authorList>
            <consortium name="RefSeq"/>
        </authorList>
    </citation>
    <scope>IDENTIFICATION</scope>
    <source>
        <tissue evidence="3 4">Whole Larva</tissue>
    </source>
</reference>
<dbReference type="RefSeq" id="XP_017777406.1">
    <property type="nucleotide sequence ID" value="XM_017921917.1"/>
</dbReference>